<dbReference type="RefSeq" id="WP_022970237.1">
    <property type="nucleotide sequence ID" value="NZ_ATVD01000006.1"/>
</dbReference>
<dbReference type="OrthoDB" id="1931120at2"/>
<evidence type="ECO:0000256" key="11">
    <source>
        <dbReference type="ARBA" id="ARBA00023136"/>
    </source>
</evidence>
<dbReference type="InterPro" id="IPR036890">
    <property type="entry name" value="HATPase_C_sf"/>
</dbReference>
<dbReference type="SUPFAM" id="SSF55874">
    <property type="entry name" value="ATPase domain of HSP90 chaperone/DNA topoisomerase II/histidine kinase"/>
    <property type="match status" value="1"/>
</dbReference>
<evidence type="ECO:0000256" key="12">
    <source>
        <dbReference type="SAM" id="Phobius"/>
    </source>
</evidence>
<dbReference type="GO" id="GO:0004673">
    <property type="term" value="F:protein histidine kinase activity"/>
    <property type="evidence" value="ECO:0007669"/>
    <property type="project" value="UniProtKB-EC"/>
</dbReference>
<keyword evidence="9 12" id="KW-1133">Transmembrane helix</keyword>
<dbReference type="InterPro" id="IPR035965">
    <property type="entry name" value="PAS-like_dom_sf"/>
</dbReference>
<dbReference type="Gene3D" id="3.30.450.20">
    <property type="entry name" value="PAS domain"/>
    <property type="match status" value="1"/>
</dbReference>
<comment type="subcellular location">
    <subcellularLocation>
        <location evidence="2">Membrane</location>
        <topology evidence="2">Multi-pass membrane protein</topology>
    </subcellularLocation>
</comment>
<keyword evidence="6" id="KW-0547">Nucleotide-binding</keyword>
<evidence type="ECO:0000256" key="5">
    <source>
        <dbReference type="ARBA" id="ARBA00022692"/>
    </source>
</evidence>
<dbReference type="STRING" id="1121015.GCA_000420545_02632"/>
<accession>A0A091AT74</accession>
<dbReference type="Proteomes" id="UP000029385">
    <property type="component" value="Unassembled WGS sequence"/>
</dbReference>
<evidence type="ECO:0000259" key="13">
    <source>
        <dbReference type="PROSITE" id="PS50109"/>
    </source>
</evidence>
<reference evidence="15 16" key="1">
    <citation type="submission" date="2013-09" db="EMBL/GenBank/DDBJ databases">
        <title>Genome sequencing of Arenimonas oryziterrae.</title>
        <authorList>
            <person name="Chen F."/>
            <person name="Wang G."/>
        </authorList>
    </citation>
    <scope>NUCLEOTIDE SEQUENCE [LARGE SCALE GENOMIC DNA]</scope>
    <source>
        <strain evidence="15 16">YC6267</strain>
    </source>
</reference>
<dbReference type="EC" id="2.7.13.3" evidence="3"/>
<feature type="transmembrane region" description="Helical" evidence="12">
    <location>
        <begin position="32"/>
        <end position="55"/>
    </location>
</feature>
<organism evidence="15 16">
    <name type="scientific">Arenimonas oryziterrae DSM 21050 = YC6267</name>
    <dbReference type="NCBI Taxonomy" id="1121015"/>
    <lineage>
        <taxon>Bacteria</taxon>
        <taxon>Pseudomonadati</taxon>
        <taxon>Pseudomonadota</taxon>
        <taxon>Gammaproteobacteria</taxon>
        <taxon>Lysobacterales</taxon>
        <taxon>Lysobacteraceae</taxon>
        <taxon>Arenimonas</taxon>
    </lineage>
</organism>
<dbReference type="Pfam" id="PF02518">
    <property type="entry name" value="HATPase_c"/>
    <property type="match status" value="1"/>
</dbReference>
<dbReference type="PROSITE" id="PS50112">
    <property type="entry name" value="PAS"/>
    <property type="match status" value="1"/>
</dbReference>
<dbReference type="AlphaFoldDB" id="A0A091AT74"/>
<protein>
    <recommendedName>
        <fullName evidence="3">histidine kinase</fullName>
        <ecNumber evidence="3">2.7.13.3</ecNumber>
    </recommendedName>
</protein>
<feature type="domain" description="PAS" evidence="14">
    <location>
        <begin position="109"/>
        <end position="150"/>
    </location>
</feature>
<dbReference type="GO" id="GO:0016020">
    <property type="term" value="C:membrane"/>
    <property type="evidence" value="ECO:0007669"/>
    <property type="project" value="UniProtKB-SubCell"/>
</dbReference>
<dbReference type="Gene3D" id="3.30.565.10">
    <property type="entry name" value="Histidine kinase-like ATPase, C-terminal domain"/>
    <property type="match status" value="1"/>
</dbReference>
<evidence type="ECO:0000313" key="15">
    <source>
        <dbReference type="EMBL" id="KFN42541.1"/>
    </source>
</evidence>
<dbReference type="InterPro" id="IPR000014">
    <property type="entry name" value="PAS"/>
</dbReference>
<feature type="domain" description="Histidine kinase" evidence="13">
    <location>
        <begin position="242"/>
        <end position="462"/>
    </location>
</feature>
<evidence type="ECO:0000256" key="2">
    <source>
        <dbReference type="ARBA" id="ARBA00004141"/>
    </source>
</evidence>
<feature type="transmembrane region" description="Helical" evidence="12">
    <location>
        <begin position="7"/>
        <end position="26"/>
    </location>
</feature>
<name>A0A091AT74_9GAMM</name>
<dbReference type="SUPFAM" id="SSF55785">
    <property type="entry name" value="PYP-like sensor domain (PAS domain)"/>
    <property type="match status" value="1"/>
</dbReference>
<keyword evidence="4" id="KW-0808">Transferase</keyword>
<dbReference type="InterPro" id="IPR050351">
    <property type="entry name" value="BphY/WalK/GraS-like"/>
</dbReference>
<evidence type="ECO:0000256" key="4">
    <source>
        <dbReference type="ARBA" id="ARBA00022679"/>
    </source>
</evidence>
<dbReference type="InterPro" id="IPR003594">
    <property type="entry name" value="HATPase_dom"/>
</dbReference>
<evidence type="ECO:0000259" key="14">
    <source>
        <dbReference type="PROSITE" id="PS50112"/>
    </source>
</evidence>
<evidence type="ECO:0000313" key="16">
    <source>
        <dbReference type="Proteomes" id="UP000029385"/>
    </source>
</evidence>
<dbReference type="GO" id="GO:0007234">
    <property type="term" value="P:osmosensory signaling via phosphorelay pathway"/>
    <property type="evidence" value="ECO:0007669"/>
    <property type="project" value="TreeGrafter"/>
</dbReference>
<dbReference type="eggNOG" id="COG5000">
    <property type="taxonomic scope" value="Bacteria"/>
</dbReference>
<evidence type="ECO:0000256" key="10">
    <source>
        <dbReference type="ARBA" id="ARBA00023012"/>
    </source>
</evidence>
<evidence type="ECO:0000256" key="1">
    <source>
        <dbReference type="ARBA" id="ARBA00000085"/>
    </source>
</evidence>
<evidence type="ECO:0000256" key="9">
    <source>
        <dbReference type="ARBA" id="ARBA00022989"/>
    </source>
</evidence>
<comment type="catalytic activity">
    <reaction evidence="1">
        <text>ATP + protein L-histidine = ADP + protein N-phospho-L-histidine.</text>
        <dbReference type="EC" id="2.7.13.3"/>
    </reaction>
</comment>
<evidence type="ECO:0000256" key="7">
    <source>
        <dbReference type="ARBA" id="ARBA00022777"/>
    </source>
</evidence>
<dbReference type="InterPro" id="IPR013767">
    <property type="entry name" value="PAS_fold"/>
</dbReference>
<dbReference type="Gene3D" id="6.10.340.10">
    <property type="match status" value="1"/>
</dbReference>
<keyword evidence="10" id="KW-0902">Two-component regulatory system</keyword>
<dbReference type="InterPro" id="IPR005467">
    <property type="entry name" value="His_kinase_dom"/>
</dbReference>
<dbReference type="EMBL" id="AVCI01000009">
    <property type="protein sequence ID" value="KFN42541.1"/>
    <property type="molecule type" value="Genomic_DNA"/>
</dbReference>
<dbReference type="Pfam" id="PF00989">
    <property type="entry name" value="PAS"/>
    <property type="match status" value="1"/>
</dbReference>
<proteinExistence type="predicted"/>
<keyword evidence="16" id="KW-1185">Reference proteome</keyword>
<dbReference type="PANTHER" id="PTHR42878:SF7">
    <property type="entry name" value="SENSOR HISTIDINE KINASE GLRK"/>
    <property type="match status" value="1"/>
</dbReference>
<comment type="caution">
    <text evidence="15">The sequence shown here is derived from an EMBL/GenBank/DDBJ whole genome shotgun (WGS) entry which is preliminary data.</text>
</comment>
<dbReference type="PATRIC" id="fig|1121015.4.peg.2060"/>
<dbReference type="GO" id="GO:0006355">
    <property type="term" value="P:regulation of DNA-templated transcription"/>
    <property type="evidence" value="ECO:0007669"/>
    <property type="project" value="InterPro"/>
</dbReference>
<dbReference type="GO" id="GO:0000156">
    <property type="term" value="F:phosphorelay response regulator activity"/>
    <property type="evidence" value="ECO:0007669"/>
    <property type="project" value="TreeGrafter"/>
</dbReference>
<keyword evidence="8" id="KW-0067">ATP-binding</keyword>
<keyword evidence="5 12" id="KW-0812">Transmembrane</keyword>
<keyword evidence="7" id="KW-0418">Kinase</keyword>
<dbReference type="PANTHER" id="PTHR42878">
    <property type="entry name" value="TWO-COMPONENT HISTIDINE KINASE"/>
    <property type="match status" value="1"/>
</dbReference>
<dbReference type="SMART" id="SM00387">
    <property type="entry name" value="HATPase_c"/>
    <property type="match status" value="1"/>
</dbReference>
<evidence type="ECO:0000256" key="6">
    <source>
        <dbReference type="ARBA" id="ARBA00022741"/>
    </source>
</evidence>
<dbReference type="PROSITE" id="PS50109">
    <property type="entry name" value="HIS_KIN"/>
    <property type="match status" value="1"/>
</dbReference>
<dbReference type="GO" id="GO:0030295">
    <property type="term" value="F:protein kinase activator activity"/>
    <property type="evidence" value="ECO:0007669"/>
    <property type="project" value="TreeGrafter"/>
</dbReference>
<dbReference type="GO" id="GO:0005524">
    <property type="term" value="F:ATP binding"/>
    <property type="evidence" value="ECO:0007669"/>
    <property type="project" value="UniProtKB-KW"/>
</dbReference>
<evidence type="ECO:0000256" key="3">
    <source>
        <dbReference type="ARBA" id="ARBA00012438"/>
    </source>
</evidence>
<evidence type="ECO:0000256" key="8">
    <source>
        <dbReference type="ARBA" id="ARBA00022840"/>
    </source>
</evidence>
<gene>
    <name evidence="15" type="ORF">N789_12950</name>
</gene>
<sequence length="463" mass="51849">MSLRDRLTAYLVGLHLAFFGLTLWLYREQPLVVVVAEVFLVASLLVGVALLRRALQPLDYARRFHELLQDQNYAARLQQAPNDELAGIVSLFNGMLDALYQERLKLGEQRGFLDRLLEATPSAVIAFDFDGRISLINASASRLLGLVEPEGKTLADWQQAKARFADELDAAGRERSLDLLAQLDALALNDSRLLVDANGRRYRGLRSHFFDRGFARHFLLIEEFTEELESSEKATYEKLVRVLAHEVNNTVAATGSVLDSLLFYQPQLTAADGADFSTAIEAVKRRNTSLGEFIERFTRVVKMPAADPRPVDVRAMTEDILRLYREPCRSRGIALDWIRCDAIPALSLDRNLMEQALLNIIKNAIEAVDETMRDTGATTGHVHLELAREDTRVRLSLIDSGDRLGELPAGQIFTPFFTTKKGGQGIGLLFVREVLNRHGFSYRLAATGQGETRFDIWFPGSTA</sequence>
<keyword evidence="11 12" id="KW-0472">Membrane</keyword>